<evidence type="ECO:0000313" key="11">
    <source>
        <dbReference type="EMBL" id="KAA9033602.1"/>
    </source>
</evidence>
<evidence type="ECO:0000256" key="2">
    <source>
        <dbReference type="ARBA" id="ARBA00008335"/>
    </source>
</evidence>
<dbReference type="Proteomes" id="UP000326364">
    <property type="component" value="Unassembled WGS sequence"/>
</dbReference>
<keyword evidence="8" id="KW-0732">Signal</keyword>
<feature type="transmembrane region" description="Helical" evidence="7">
    <location>
        <begin position="398"/>
        <end position="418"/>
    </location>
</feature>
<feature type="transmembrane region" description="Helical" evidence="7">
    <location>
        <begin position="221"/>
        <end position="242"/>
    </location>
</feature>
<gene>
    <name evidence="11" type="ORF">F4U95_00595</name>
    <name evidence="10" type="ORF">F4U96_00595</name>
</gene>
<dbReference type="GO" id="GO:0012505">
    <property type="term" value="C:endomembrane system"/>
    <property type="evidence" value="ECO:0007669"/>
    <property type="project" value="UniProtKB-SubCell"/>
</dbReference>
<keyword evidence="4 7" id="KW-0812">Transmembrane</keyword>
<dbReference type="Pfam" id="PF07690">
    <property type="entry name" value="MFS_1"/>
    <property type="match status" value="1"/>
</dbReference>
<keyword evidence="13" id="KW-1185">Reference proteome</keyword>
<dbReference type="PROSITE" id="PS50850">
    <property type="entry name" value="MFS"/>
    <property type="match status" value="1"/>
</dbReference>
<dbReference type="Gene3D" id="1.20.1250.20">
    <property type="entry name" value="MFS general substrate transporter like domains"/>
    <property type="match status" value="1"/>
</dbReference>
<accession>A0A5J5I8F1</accession>
<feature type="domain" description="Major facilitator superfamily (MFS) profile" evidence="9">
    <location>
        <begin position="9"/>
        <end position="425"/>
    </location>
</feature>
<feature type="transmembrane region" description="Helical" evidence="7">
    <location>
        <begin position="179"/>
        <end position="200"/>
    </location>
</feature>
<sequence>MTGINRQRLFWLSVLALFTASMSASLRAAVASSLKAEWIDPIAPIAAGEMIGAALGSAFLGFSITVFVVSAFLDTLGIRRVLIGCGVAFLIGTTLIVGAGAFASGMAVYHLVWLGMLLSGIGWGFAEASINPLTARLYPEDTTHRLNVLHAWYPGGLIVGGLAGVFLASALPWQAIMGLAYLPAIGVILIAATTTFPETPKAVGDAGMKEMMLEVVRRPSFFIWFGAMFLTASSELAPGQWIDVALSNRVGMRGILLLVYVSALMFVFRHFAGRIAGRLSNPGLLWVSSLLAAIGLFLLSQAQSPVSAILASTVWGLGVCAMWPTMLASVAERYPRGDAWALGLVGSAGALASFFVLPRLGEMFDQAKVEIAGGPEAFTRLTGEALRTVEDAAASQSFARLTFVPLILLVVFGGVWLAERRADRRAARVTERAA</sequence>
<name>A0A5J5I8F1_9SPHN</name>
<feature type="transmembrane region" description="Helical" evidence="7">
    <location>
        <begin position="308"/>
        <end position="327"/>
    </location>
</feature>
<dbReference type="GO" id="GO:0022857">
    <property type="term" value="F:transmembrane transporter activity"/>
    <property type="evidence" value="ECO:0007669"/>
    <property type="project" value="InterPro"/>
</dbReference>
<feature type="transmembrane region" description="Helical" evidence="7">
    <location>
        <begin position="80"/>
        <end position="102"/>
    </location>
</feature>
<evidence type="ECO:0000313" key="10">
    <source>
        <dbReference type="EMBL" id="KAA9021241.1"/>
    </source>
</evidence>
<evidence type="ECO:0000256" key="1">
    <source>
        <dbReference type="ARBA" id="ARBA00004127"/>
    </source>
</evidence>
<feature type="transmembrane region" description="Helical" evidence="7">
    <location>
        <begin position="108"/>
        <end position="130"/>
    </location>
</feature>
<dbReference type="InterPro" id="IPR051788">
    <property type="entry name" value="MFS_Transporter"/>
</dbReference>
<feature type="transmembrane region" description="Helical" evidence="7">
    <location>
        <begin position="52"/>
        <end position="73"/>
    </location>
</feature>
<dbReference type="InterPro" id="IPR036259">
    <property type="entry name" value="MFS_trans_sf"/>
</dbReference>
<feature type="transmembrane region" description="Helical" evidence="7">
    <location>
        <begin position="284"/>
        <end position="302"/>
    </location>
</feature>
<evidence type="ECO:0000256" key="4">
    <source>
        <dbReference type="ARBA" id="ARBA00022692"/>
    </source>
</evidence>
<keyword evidence="3" id="KW-0813">Transport</keyword>
<keyword evidence="5 7" id="KW-1133">Transmembrane helix</keyword>
<evidence type="ECO:0000256" key="8">
    <source>
        <dbReference type="SAM" id="SignalP"/>
    </source>
</evidence>
<dbReference type="SUPFAM" id="SSF103473">
    <property type="entry name" value="MFS general substrate transporter"/>
    <property type="match status" value="1"/>
</dbReference>
<evidence type="ECO:0000256" key="6">
    <source>
        <dbReference type="ARBA" id="ARBA00023136"/>
    </source>
</evidence>
<dbReference type="PANTHER" id="PTHR23514">
    <property type="entry name" value="BYPASS OF STOP CODON PROTEIN 6"/>
    <property type="match status" value="1"/>
</dbReference>
<keyword evidence="6 7" id="KW-0472">Membrane</keyword>
<comment type="similarity">
    <text evidence="2">Belongs to the major facilitator superfamily.</text>
</comment>
<dbReference type="PANTHER" id="PTHR23514:SF3">
    <property type="entry name" value="BYPASS OF STOP CODON PROTEIN 6"/>
    <property type="match status" value="1"/>
</dbReference>
<organism evidence="11 12">
    <name type="scientific">Sphingobium limneticum</name>
    <dbReference type="NCBI Taxonomy" id="1007511"/>
    <lineage>
        <taxon>Bacteria</taxon>
        <taxon>Pseudomonadati</taxon>
        <taxon>Pseudomonadota</taxon>
        <taxon>Alphaproteobacteria</taxon>
        <taxon>Sphingomonadales</taxon>
        <taxon>Sphingomonadaceae</taxon>
        <taxon>Sphingobium</taxon>
    </lineage>
</organism>
<reference evidence="12 13" key="1">
    <citation type="submission" date="2019-09" db="EMBL/GenBank/DDBJ databases">
        <authorList>
            <person name="Feng G."/>
        </authorList>
    </citation>
    <scope>NUCLEOTIDE SEQUENCE [LARGE SCALE GENOMIC DNA]</scope>
    <source>
        <strain evidence="11 12">KACC 19283</strain>
        <strain evidence="10 13">KACC 19284</strain>
    </source>
</reference>
<dbReference type="InterPro" id="IPR011701">
    <property type="entry name" value="MFS"/>
</dbReference>
<evidence type="ECO:0000313" key="13">
    <source>
        <dbReference type="Proteomes" id="UP000326364"/>
    </source>
</evidence>
<comment type="caution">
    <text evidence="11">The sequence shown here is derived from an EMBL/GenBank/DDBJ whole genome shotgun (WGS) entry which is preliminary data.</text>
</comment>
<evidence type="ECO:0000313" key="12">
    <source>
        <dbReference type="Proteomes" id="UP000325933"/>
    </source>
</evidence>
<feature type="transmembrane region" description="Helical" evidence="7">
    <location>
        <begin position="151"/>
        <end position="173"/>
    </location>
</feature>
<evidence type="ECO:0000259" key="9">
    <source>
        <dbReference type="PROSITE" id="PS50850"/>
    </source>
</evidence>
<protein>
    <submittedName>
        <fullName evidence="11">MFS transporter</fullName>
    </submittedName>
</protein>
<dbReference type="EMBL" id="VYQB01000001">
    <property type="protein sequence ID" value="KAA9021241.1"/>
    <property type="molecule type" value="Genomic_DNA"/>
</dbReference>
<evidence type="ECO:0000256" key="7">
    <source>
        <dbReference type="SAM" id="Phobius"/>
    </source>
</evidence>
<dbReference type="EMBL" id="VYQA01000001">
    <property type="protein sequence ID" value="KAA9033602.1"/>
    <property type="molecule type" value="Genomic_DNA"/>
</dbReference>
<feature type="signal peptide" evidence="8">
    <location>
        <begin position="1"/>
        <end position="28"/>
    </location>
</feature>
<dbReference type="Proteomes" id="UP000325933">
    <property type="component" value="Unassembled WGS sequence"/>
</dbReference>
<dbReference type="InterPro" id="IPR020846">
    <property type="entry name" value="MFS_dom"/>
</dbReference>
<feature type="chain" id="PRO_5023833595" evidence="8">
    <location>
        <begin position="29"/>
        <end position="434"/>
    </location>
</feature>
<proteinExistence type="inferred from homology"/>
<comment type="subcellular location">
    <subcellularLocation>
        <location evidence="1">Endomembrane system</location>
        <topology evidence="1">Multi-pass membrane protein</topology>
    </subcellularLocation>
</comment>
<dbReference type="RefSeq" id="WP_120253077.1">
    <property type="nucleotide sequence ID" value="NZ_JBNNIY010000005.1"/>
</dbReference>
<feature type="transmembrane region" description="Helical" evidence="7">
    <location>
        <begin position="339"/>
        <end position="357"/>
    </location>
</feature>
<dbReference type="GO" id="GO:0016020">
    <property type="term" value="C:membrane"/>
    <property type="evidence" value="ECO:0007669"/>
    <property type="project" value="TreeGrafter"/>
</dbReference>
<evidence type="ECO:0000256" key="3">
    <source>
        <dbReference type="ARBA" id="ARBA00022448"/>
    </source>
</evidence>
<evidence type="ECO:0000256" key="5">
    <source>
        <dbReference type="ARBA" id="ARBA00022989"/>
    </source>
</evidence>
<feature type="transmembrane region" description="Helical" evidence="7">
    <location>
        <begin position="254"/>
        <end position="272"/>
    </location>
</feature>
<dbReference type="AlphaFoldDB" id="A0A5J5I8F1"/>